<organism evidence="3 4">
    <name type="scientific">Shivajiella indica</name>
    <dbReference type="NCBI Taxonomy" id="872115"/>
    <lineage>
        <taxon>Bacteria</taxon>
        <taxon>Pseudomonadati</taxon>
        <taxon>Bacteroidota</taxon>
        <taxon>Cytophagia</taxon>
        <taxon>Cytophagales</taxon>
        <taxon>Cyclobacteriaceae</taxon>
        <taxon>Shivajiella</taxon>
    </lineage>
</organism>
<dbReference type="Pfam" id="PF07635">
    <property type="entry name" value="PSCyt1"/>
    <property type="match status" value="1"/>
</dbReference>
<reference evidence="4" key="1">
    <citation type="journal article" date="2019" name="Int. J. Syst. Evol. Microbiol.">
        <title>The Global Catalogue of Microorganisms (GCM) 10K type strain sequencing project: providing services to taxonomists for standard genome sequencing and annotation.</title>
        <authorList>
            <consortium name="The Broad Institute Genomics Platform"/>
            <consortium name="The Broad Institute Genome Sequencing Center for Infectious Disease"/>
            <person name="Wu L."/>
            <person name="Ma J."/>
        </authorList>
    </citation>
    <scope>NUCLEOTIDE SEQUENCE [LARGE SCALE GENOMIC DNA]</scope>
    <source>
        <strain evidence="4">KCTC 19812</strain>
    </source>
</reference>
<keyword evidence="1" id="KW-0812">Transmembrane</keyword>
<feature type="domain" description="Cytochrome C Planctomycete-type" evidence="2">
    <location>
        <begin position="184"/>
        <end position="243"/>
    </location>
</feature>
<feature type="transmembrane region" description="Helical" evidence="1">
    <location>
        <begin position="12"/>
        <end position="31"/>
    </location>
</feature>
<protein>
    <submittedName>
        <fullName evidence="3">C-type cytochrome domain-containing protein</fullName>
    </submittedName>
</protein>
<comment type="caution">
    <text evidence="3">The sequence shown here is derived from an EMBL/GenBank/DDBJ whole genome shotgun (WGS) entry which is preliminary data.</text>
</comment>
<dbReference type="PANTHER" id="PTHR35889:SF3">
    <property type="entry name" value="F-BOX DOMAIN-CONTAINING PROTEIN"/>
    <property type="match status" value="1"/>
</dbReference>
<dbReference type="SUPFAM" id="SSF52047">
    <property type="entry name" value="RNI-like"/>
    <property type="match status" value="1"/>
</dbReference>
<name>A0ABW5BA64_9BACT</name>
<dbReference type="PANTHER" id="PTHR35889">
    <property type="entry name" value="CYCLOINULO-OLIGOSACCHARIDE FRUCTANOTRANSFERASE-RELATED"/>
    <property type="match status" value="1"/>
</dbReference>
<dbReference type="Gene3D" id="3.80.10.10">
    <property type="entry name" value="Ribonuclease Inhibitor"/>
    <property type="match status" value="1"/>
</dbReference>
<evidence type="ECO:0000256" key="1">
    <source>
        <dbReference type="SAM" id="Phobius"/>
    </source>
</evidence>
<feature type="transmembrane region" description="Helical" evidence="1">
    <location>
        <begin position="43"/>
        <end position="66"/>
    </location>
</feature>
<evidence type="ECO:0000313" key="4">
    <source>
        <dbReference type="Proteomes" id="UP001597414"/>
    </source>
</evidence>
<evidence type="ECO:0000313" key="3">
    <source>
        <dbReference type="EMBL" id="MFD2201545.1"/>
    </source>
</evidence>
<evidence type="ECO:0000259" key="2">
    <source>
        <dbReference type="Pfam" id="PF07635"/>
    </source>
</evidence>
<dbReference type="InterPro" id="IPR032675">
    <property type="entry name" value="LRR_dom_sf"/>
</dbReference>
<sequence>MDFIFSLLGRFHPLLVHLPIGFLLIGFLFLFHPKKQNESLFPAVKLAFLWGNMAAVLSVLSGVMLYNQEGYTFESVRWHLIFGGLTTVSSIGFYFYLKDHEILESSKTKLLGTVLMLLLILTGHFGGSLTHGETYLTEVLPKGIQSLIGYQDKTNEEGLSLKRENWEESLLYKDVVHPILAQNCNSCHNDKNKKGGLILSSFESILVGGKNGPIIHPEELSESPIIQRLLLPKEDKEHMPPKDKRQPSKEEIKLLKKWVELGAPFEISLLEAGIEESILEPFFKGEDVSDFPQVDLPRLSQPQLQAIKERGILVEELSLNSSLLKVSSVNVPDFSDEDWNLLVPVKNYIAVLDLSDTQISDDLLAKIRECDVLTVLKLNRTSIQGVNLSSLMECKNLKKLHLNSSQVTYDMLLKLSGHPLLEIIYAFDTPASRQNTPEREAHSPKIEFGFYDLPSLPSDSKIY</sequence>
<feature type="transmembrane region" description="Helical" evidence="1">
    <location>
        <begin position="78"/>
        <end position="97"/>
    </location>
</feature>
<accession>A0ABW5BA64</accession>
<dbReference type="Proteomes" id="UP001597414">
    <property type="component" value="Unassembled WGS sequence"/>
</dbReference>
<proteinExistence type="predicted"/>
<keyword evidence="4" id="KW-1185">Reference proteome</keyword>
<keyword evidence="1" id="KW-1133">Transmembrane helix</keyword>
<feature type="transmembrane region" description="Helical" evidence="1">
    <location>
        <begin position="109"/>
        <end position="127"/>
    </location>
</feature>
<keyword evidence="1" id="KW-0472">Membrane</keyword>
<dbReference type="EMBL" id="JBHUIV010000012">
    <property type="protein sequence ID" value="MFD2201545.1"/>
    <property type="molecule type" value="Genomic_DNA"/>
</dbReference>
<dbReference type="RefSeq" id="WP_380801473.1">
    <property type="nucleotide sequence ID" value="NZ_JBHUIV010000012.1"/>
</dbReference>
<dbReference type="InterPro" id="IPR011429">
    <property type="entry name" value="Cyt_c_Planctomycete-type"/>
</dbReference>
<gene>
    <name evidence="3" type="ORF">ACFSKV_08200</name>
</gene>